<organism evidence="1">
    <name type="scientific">marine sediment metagenome</name>
    <dbReference type="NCBI Taxonomy" id="412755"/>
    <lineage>
        <taxon>unclassified sequences</taxon>
        <taxon>metagenomes</taxon>
        <taxon>ecological metagenomes</taxon>
    </lineage>
</organism>
<dbReference type="EMBL" id="LAZR01009548">
    <property type="protein sequence ID" value="KKM71966.1"/>
    <property type="molecule type" value="Genomic_DNA"/>
</dbReference>
<protein>
    <submittedName>
        <fullName evidence="1">Uncharacterized protein</fullName>
    </submittedName>
</protein>
<evidence type="ECO:0000313" key="1">
    <source>
        <dbReference type="EMBL" id="KKM71966.1"/>
    </source>
</evidence>
<name>A0A0F9KBA3_9ZZZZ</name>
<gene>
    <name evidence="1" type="ORF">LCGC14_1425370</name>
</gene>
<proteinExistence type="predicted"/>
<reference evidence="1" key="1">
    <citation type="journal article" date="2015" name="Nature">
        <title>Complex archaea that bridge the gap between prokaryotes and eukaryotes.</title>
        <authorList>
            <person name="Spang A."/>
            <person name="Saw J.H."/>
            <person name="Jorgensen S.L."/>
            <person name="Zaremba-Niedzwiedzka K."/>
            <person name="Martijn J."/>
            <person name="Lind A.E."/>
            <person name="van Eijk R."/>
            <person name="Schleper C."/>
            <person name="Guy L."/>
            <person name="Ettema T.J."/>
        </authorList>
    </citation>
    <scope>NUCLEOTIDE SEQUENCE</scope>
</reference>
<sequence length="87" mass="10671">MIHKAKQEPFLTEAHKQHLDEGNRLYFLDYIEVDDDGIFMVDSVKHIYLPAVPYSQIMRHDKYIEEIEYRKLYRFVDEWGYVPYELQ</sequence>
<accession>A0A0F9KBA3</accession>
<comment type="caution">
    <text evidence="1">The sequence shown here is derived from an EMBL/GenBank/DDBJ whole genome shotgun (WGS) entry which is preliminary data.</text>
</comment>
<dbReference type="AlphaFoldDB" id="A0A0F9KBA3"/>